<organism evidence="10 11">
    <name type="scientific">Zoogloea oryzae</name>
    <dbReference type="NCBI Taxonomy" id="310767"/>
    <lineage>
        <taxon>Bacteria</taxon>
        <taxon>Pseudomonadati</taxon>
        <taxon>Pseudomonadota</taxon>
        <taxon>Betaproteobacteria</taxon>
        <taxon>Rhodocyclales</taxon>
        <taxon>Zoogloeaceae</taxon>
        <taxon>Zoogloea</taxon>
    </lineage>
</organism>
<evidence type="ECO:0000256" key="2">
    <source>
        <dbReference type="ARBA" id="ARBA00022695"/>
    </source>
</evidence>
<evidence type="ECO:0000256" key="1">
    <source>
        <dbReference type="ARBA" id="ARBA00022679"/>
    </source>
</evidence>
<dbReference type="Pfam" id="PF01966">
    <property type="entry name" value="HD"/>
    <property type="match status" value="1"/>
</dbReference>
<dbReference type="CDD" id="cd04900">
    <property type="entry name" value="ACT_UUR-like_1"/>
    <property type="match status" value="1"/>
</dbReference>
<dbReference type="SUPFAM" id="SSF55021">
    <property type="entry name" value="ACT-like"/>
    <property type="match status" value="2"/>
</dbReference>
<dbReference type="EC" id="2.7.7.59" evidence="7"/>
<comment type="activity regulation">
    <text evidence="7">Uridylyltransferase (UTase) activity is inhibited by glutamine, while glutamine activates uridylyl-removing (UR) activity.</text>
</comment>
<proteinExistence type="inferred from homology"/>
<dbReference type="SUPFAM" id="SSF81593">
    <property type="entry name" value="Nucleotidyltransferase substrate binding subunit/domain"/>
    <property type="match status" value="1"/>
</dbReference>
<dbReference type="HAMAP" id="MF_00277">
    <property type="entry name" value="PII_uridylyl_transf"/>
    <property type="match status" value="1"/>
</dbReference>
<dbReference type="EC" id="3.1.4.-" evidence="7"/>
<comment type="cofactor">
    <cofactor evidence="7">
        <name>Mg(2+)</name>
        <dbReference type="ChEBI" id="CHEBI:18420"/>
    </cofactor>
</comment>
<dbReference type="SUPFAM" id="SSF81301">
    <property type="entry name" value="Nucleotidyltransferase"/>
    <property type="match status" value="1"/>
</dbReference>
<dbReference type="Pfam" id="PF08335">
    <property type="entry name" value="GlnD_UR_UTase"/>
    <property type="match status" value="1"/>
</dbReference>
<keyword evidence="3" id="KW-0677">Repeat</keyword>
<dbReference type="NCBIfam" id="TIGR01693">
    <property type="entry name" value="UTase_glnD"/>
    <property type="match status" value="1"/>
</dbReference>
<dbReference type="Proteomes" id="UP001157167">
    <property type="component" value="Unassembled WGS sequence"/>
</dbReference>
<evidence type="ECO:0000256" key="5">
    <source>
        <dbReference type="ARBA" id="ARBA00022842"/>
    </source>
</evidence>
<dbReference type="Gene3D" id="1.10.3210.10">
    <property type="entry name" value="Hypothetical protein af1432"/>
    <property type="match status" value="1"/>
</dbReference>
<comment type="caution">
    <text evidence="7">Lacks conserved residue(s) required for the propagation of feature annotation.</text>
</comment>
<keyword evidence="4 7" id="KW-0378">Hydrolase</keyword>
<dbReference type="PIRSF" id="PIRSF006288">
    <property type="entry name" value="PII_uridyltransf"/>
    <property type="match status" value="1"/>
</dbReference>
<comment type="domain">
    <text evidence="7">Has four distinct domains: an N-terminal nucleotidyltransferase (NT) domain responsible for UTase activity, a central HD domain that encodes UR activity, and two C-terminal ACT domains that seem to have a role in glutamine sensing.</text>
</comment>
<feature type="domain" description="HD" evidence="9">
    <location>
        <begin position="449"/>
        <end position="571"/>
    </location>
</feature>
<evidence type="ECO:0000259" key="9">
    <source>
        <dbReference type="PROSITE" id="PS51831"/>
    </source>
</evidence>
<accession>A0ABQ6FAB6</accession>
<dbReference type="InterPro" id="IPR043519">
    <property type="entry name" value="NT_sf"/>
</dbReference>
<gene>
    <name evidence="7 10" type="primary">glnD</name>
    <name evidence="10" type="ORF">GCM10007933_11740</name>
</gene>
<keyword evidence="6 7" id="KW-0511">Multifunctional enzyme</keyword>
<keyword evidence="1 7" id="KW-0808">Transferase</keyword>
<comment type="function">
    <text evidence="7">Modifies, by uridylylation and deuridylylation, the PII regulatory proteins (GlnB and homologs), in response to the nitrogen status of the cell that GlnD senses through the glutamine level. Under low glutamine levels, catalyzes the conversion of the PII proteins and UTP to PII-UMP and PPi, while under higher glutamine levels, GlnD hydrolyzes PII-UMP to PII and UMP (deuridylylation). Thus, controls uridylylation state and activity of the PII proteins, and plays an important role in the regulation of nitrogen metabolism.</text>
</comment>
<dbReference type="PROSITE" id="PS51831">
    <property type="entry name" value="HD"/>
    <property type="match status" value="1"/>
</dbReference>
<dbReference type="PANTHER" id="PTHR47320:SF1">
    <property type="entry name" value="BIFUNCTIONAL URIDYLYLTRANSFERASE_URIDYLYL-REMOVING ENZYME"/>
    <property type="match status" value="1"/>
</dbReference>
<dbReference type="PROSITE" id="PS51671">
    <property type="entry name" value="ACT"/>
    <property type="match status" value="2"/>
</dbReference>
<dbReference type="CDD" id="cd05401">
    <property type="entry name" value="NT_GlnE_GlnD_like"/>
    <property type="match status" value="1"/>
</dbReference>
<dbReference type="GO" id="GO:0016779">
    <property type="term" value="F:nucleotidyltransferase activity"/>
    <property type="evidence" value="ECO:0007669"/>
    <property type="project" value="UniProtKB-KW"/>
</dbReference>
<dbReference type="InterPro" id="IPR045865">
    <property type="entry name" value="ACT-like_dom_sf"/>
</dbReference>
<dbReference type="Pfam" id="PF01842">
    <property type="entry name" value="ACT"/>
    <property type="match status" value="1"/>
</dbReference>
<dbReference type="InterPro" id="IPR003607">
    <property type="entry name" value="HD/PDEase_dom"/>
</dbReference>
<evidence type="ECO:0000256" key="6">
    <source>
        <dbReference type="ARBA" id="ARBA00023268"/>
    </source>
</evidence>
<evidence type="ECO:0000259" key="8">
    <source>
        <dbReference type="PROSITE" id="PS51671"/>
    </source>
</evidence>
<dbReference type="Gene3D" id="3.30.70.260">
    <property type="match status" value="1"/>
</dbReference>
<comment type="catalytic activity">
    <reaction evidence="7">
        <text>[protein-PII]-L-tyrosine + UTP = [protein-PII]-uridylyl-L-tyrosine + diphosphate</text>
        <dbReference type="Rhea" id="RHEA:13673"/>
        <dbReference type="Rhea" id="RHEA-COMP:12147"/>
        <dbReference type="Rhea" id="RHEA-COMP:12148"/>
        <dbReference type="ChEBI" id="CHEBI:33019"/>
        <dbReference type="ChEBI" id="CHEBI:46398"/>
        <dbReference type="ChEBI" id="CHEBI:46858"/>
        <dbReference type="ChEBI" id="CHEBI:90602"/>
        <dbReference type="EC" id="2.7.7.59"/>
    </reaction>
</comment>
<dbReference type="SUPFAM" id="SSF109604">
    <property type="entry name" value="HD-domain/PDEase-like"/>
    <property type="match status" value="1"/>
</dbReference>
<keyword evidence="2 7" id="KW-0548">Nucleotidyltransferase</keyword>
<dbReference type="PANTHER" id="PTHR47320">
    <property type="entry name" value="BIFUNCTIONAL URIDYLYLTRANSFERASE/URIDYLYL-REMOVING ENZYME"/>
    <property type="match status" value="1"/>
</dbReference>
<dbReference type="InterPro" id="IPR002912">
    <property type="entry name" value="ACT_dom"/>
</dbReference>
<protein>
    <recommendedName>
        <fullName evidence="7">Bifunctional uridylyltransferase/uridylyl-removing enzyme</fullName>
        <shortName evidence="7">UTase/UR</shortName>
    </recommendedName>
    <alternativeName>
        <fullName evidence="7">Bifunctional [protein-PII] modification enzyme</fullName>
    </alternativeName>
    <alternativeName>
        <fullName evidence="7">Bifunctional nitrogen sensor protein</fullName>
    </alternativeName>
    <domain>
        <recommendedName>
            <fullName evidence="7">[Protein-PII] uridylyltransferase</fullName>
            <shortName evidence="7">PII uridylyltransferase</shortName>
            <shortName evidence="7">UTase</shortName>
            <ecNumber evidence="7">2.7.7.59</ecNumber>
        </recommendedName>
    </domain>
    <domain>
        <recommendedName>
            <fullName evidence="7">[Protein-PII]-UMP uridylyl-removing enzyme</fullName>
            <shortName evidence="7">UR</shortName>
            <ecNumber evidence="7">3.1.4.-</ecNumber>
        </recommendedName>
    </domain>
</protein>
<feature type="domain" description="ACT" evidence="8">
    <location>
        <begin position="688"/>
        <end position="767"/>
    </location>
</feature>
<comment type="catalytic activity">
    <reaction evidence="7">
        <text>[protein-PII]-uridylyl-L-tyrosine + H2O = [protein-PII]-L-tyrosine + UMP + H(+)</text>
        <dbReference type="Rhea" id="RHEA:48600"/>
        <dbReference type="Rhea" id="RHEA-COMP:12147"/>
        <dbReference type="Rhea" id="RHEA-COMP:12148"/>
        <dbReference type="ChEBI" id="CHEBI:15377"/>
        <dbReference type="ChEBI" id="CHEBI:15378"/>
        <dbReference type="ChEBI" id="CHEBI:46858"/>
        <dbReference type="ChEBI" id="CHEBI:57865"/>
        <dbReference type="ChEBI" id="CHEBI:90602"/>
    </reaction>
</comment>
<feature type="domain" description="ACT" evidence="8">
    <location>
        <begin position="797"/>
        <end position="865"/>
    </location>
</feature>
<feature type="region of interest" description="Uridylyltransferase" evidence="7">
    <location>
        <begin position="1"/>
        <end position="330"/>
    </location>
</feature>
<comment type="similarity">
    <text evidence="7">Belongs to the GlnD family.</text>
</comment>
<sequence length="865" mass="99341">MSQTVPVALTPETSRELITRFKSRLKSGGEALRSAYEAHPLTEPILKGRSRLVDGVLVDIWKEFGIPASASLVAVGGYGREELFPFSDVDLLFLLDTEPDHDLSERLTQMIGLLWDVGLDIGHSVRTIDECIEEAGLDVTVMTNLLEARLIGGNTLLFERFSDQLRGALNVAQFFKAKRLEQEQRYTRHNETPYSLEPNCKESPGGLRDLQIIGWISRAAGFGTHWRDLASHGLVTAEEATELRDLERFLQHARIRLHHIAGRREDRLLFDHQEKLAHRFGFEANEHRRASEVFMQEYYRTAKKVTQLNTILLQNFWAEFFPNRYPAAININERFQCVRELLDVRDEGVFDRHPSALLECFLILQQRSELKGMTARTLRALWRGRKLINAEFRHDPANRALFLRLLQQKRGVVQEMRRMNQYGILSFYLPAWRRIVGQMQHDLFHVYTVDQHIMQVLRNVRRFMVSEHAHEYPLLTRLATSFEKPWLIYIAALFHDIAKGRGGDHSKLGMKDAREFCSAHGLDETDTALVEWLVEHHLSMSNVAQKQDMSDLDVIRRFGDLVKTERRLTALYILTHADIRGTSPKVWNGWKGKLLEDLFFATQRLLRGATPHQALGMPLRQDDARNLLRYYGLRPGTEDKLWAQLDTVYFMRHDAEEVAWHARMLYYRVESDVPVVKARPTHGDEGLQVMVYMKDQKDIFVRLCGFFARLGFTIADAKIHTTRHGYALDSFLLLDPGQETHYRDVINLLEHDLTERLSDPDSPIDQPASGRLSREVKHFPISPGVTIEPDERGQHYIMSVTAADRPGLLFGVAETLASNGINLHTAKIATLGERVEDTFLISGPNLTQDTQVLKIETELLEKLAI</sequence>
<evidence type="ECO:0000256" key="3">
    <source>
        <dbReference type="ARBA" id="ARBA00022737"/>
    </source>
</evidence>
<dbReference type="InterPro" id="IPR006674">
    <property type="entry name" value="HD_domain"/>
</dbReference>
<comment type="caution">
    <text evidence="10">The sequence shown here is derived from an EMBL/GenBank/DDBJ whole genome shotgun (WGS) entry which is preliminary data.</text>
</comment>
<dbReference type="RefSeq" id="WP_284187119.1">
    <property type="nucleotide sequence ID" value="NZ_BSPX01000012.1"/>
</dbReference>
<evidence type="ECO:0000313" key="11">
    <source>
        <dbReference type="Proteomes" id="UP001157167"/>
    </source>
</evidence>
<name>A0ABQ6FAB6_9RHOO</name>
<keyword evidence="11" id="KW-1185">Reference proteome</keyword>
<dbReference type="InterPro" id="IPR013546">
    <property type="entry name" value="PII_UdlTrfase/GS_AdlTrfase"/>
</dbReference>
<dbReference type="SMART" id="SM00471">
    <property type="entry name" value="HDc"/>
    <property type="match status" value="1"/>
</dbReference>
<dbReference type="CDD" id="cd00077">
    <property type="entry name" value="HDc"/>
    <property type="match status" value="1"/>
</dbReference>
<dbReference type="InterPro" id="IPR010043">
    <property type="entry name" value="UTase/UR"/>
</dbReference>
<dbReference type="NCBIfam" id="NF002837">
    <property type="entry name" value="PRK03059.1"/>
    <property type="match status" value="1"/>
</dbReference>
<keyword evidence="5 7" id="KW-0460">Magnesium</keyword>
<dbReference type="CDD" id="cd04899">
    <property type="entry name" value="ACT_ACR-UUR-like_2"/>
    <property type="match status" value="1"/>
</dbReference>
<evidence type="ECO:0000313" key="10">
    <source>
        <dbReference type="EMBL" id="GLT21721.1"/>
    </source>
</evidence>
<evidence type="ECO:0000256" key="7">
    <source>
        <dbReference type="HAMAP-Rule" id="MF_00277"/>
    </source>
</evidence>
<evidence type="ECO:0000256" key="4">
    <source>
        <dbReference type="ARBA" id="ARBA00022801"/>
    </source>
</evidence>
<reference evidence="11" key="1">
    <citation type="journal article" date="2019" name="Int. J. Syst. Evol. Microbiol.">
        <title>The Global Catalogue of Microorganisms (GCM) 10K type strain sequencing project: providing services to taxonomists for standard genome sequencing and annotation.</title>
        <authorList>
            <consortium name="The Broad Institute Genomics Platform"/>
            <consortium name="The Broad Institute Genome Sequencing Center for Infectious Disease"/>
            <person name="Wu L."/>
            <person name="Ma J."/>
        </authorList>
    </citation>
    <scope>NUCLEOTIDE SEQUENCE [LARGE SCALE GENOMIC DNA]</scope>
    <source>
        <strain evidence="11">NBRC 102407</strain>
    </source>
</reference>
<dbReference type="EMBL" id="BSPX01000012">
    <property type="protein sequence ID" value="GLT21721.1"/>
    <property type="molecule type" value="Genomic_DNA"/>
</dbReference>